<name>A0A1C3NCH0_9ACTN</name>
<keyword evidence="2 7" id="KW-0418">Kinase</keyword>
<dbReference type="Gene3D" id="1.20.5.1930">
    <property type="match status" value="1"/>
</dbReference>
<sequence length="377" mass="40311">MDVATGRAQPGSRMWRLTGWLLAAVWLFFLNVPFATALRQDEPWRRALGLGTLVAFAVAYVLVFEWARSHRQASRPIPRRRAVAAVLGLLALGVLGIPGTDGDWMTTLVFVAAAAVFLLPPAWALVVVVLAALTPPVAGHLVPGWAGESTIVFAVLLASFAMFGVSALAQRNGELRAAQQEIGRLAVAEERARTARDLHDILGHSLTVVAIKAELAGRLLPVDPARAAGEIADVERLARSALADVRRTVGAYRGVRLAEELAGARSALAAAGLVAELPDDVPELPAERDELFAWAVREGVTNVVRHSGARRCTIRVRPDEVEIADDGRGPTPDAAATGHGLTGLRERAERQDATVTVGRRPDGRGFRLRVGVPGEQR</sequence>
<feature type="region of interest" description="Disordered" evidence="4">
    <location>
        <begin position="324"/>
        <end position="377"/>
    </location>
</feature>
<keyword evidence="5" id="KW-1133">Transmembrane helix</keyword>
<dbReference type="EMBL" id="LT598496">
    <property type="protein sequence ID" value="SBV30273.1"/>
    <property type="molecule type" value="Genomic_DNA"/>
</dbReference>
<dbReference type="GO" id="GO:0016020">
    <property type="term" value="C:membrane"/>
    <property type="evidence" value="ECO:0007669"/>
    <property type="project" value="InterPro"/>
</dbReference>
<keyword evidence="5" id="KW-0472">Membrane</keyword>
<feature type="transmembrane region" description="Helical" evidence="5">
    <location>
        <begin position="109"/>
        <end position="133"/>
    </location>
</feature>
<gene>
    <name evidence="7" type="ORF">GA0070620_5868</name>
</gene>
<dbReference type="Pfam" id="PF07730">
    <property type="entry name" value="HisKA_3"/>
    <property type="match status" value="1"/>
</dbReference>
<dbReference type="InterPro" id="IPR036890">
    <property type="entry name" value="HATPase_C_sf"/>
</dbReference>
<dbReference type="STRING" id="307121.GA0070620_5868"/>
<dbReference type="OrthoDB" id="5241784at2"/>
<dbReference type="InterPro" id="IPR050482">
    <property type="entry name" value="Sensor_HK_TwoCompSys"/>
</dbReference>
<proteinExistence type="predicted"/>
<evidence type="ECO:0000256" key="2">
    <source>
        <dbReference type="ARBA" id="ARBA00022777"/>
    </source>
</evidence>
<reference evidence="8" key="1">
    <citation type="submission" date="2016-06" db="EMBL/GenBank/DDBJ databases">
        <authorList>
            <person name="Varghese N."/>
        </authorList>
    </citation>
    <scope>NUCLEOTIDE SEQUENCE [LARGE SCALE GENOMIC DNA]</scope>
    <source>
        <strain evidence="8">DSM 45344</strain>
    </source>
</reference>
<dbReference type="InterPro" id="IPR011712">
    <property type="entry name" value="Sig_transdc_His_kin_sub3_dim/P"/>
</dbReference>
<keyword evidence="5" id="KW-0812">Transmembrane</keyword>
<keyword evidence="3" id="KW-0902">Two-component regulatory system</keyword>
<dbReference type="GO" id="GO:0000155">
    <property type="term" value="F:phosphorelay sensor kinase activity"/>
    <property type="evidence" value="ECO:0007669"/>
    <property type="project" value="InterPro"/>
</dbReference>
<evidence type="ECO:0000256" key="1">
    <source>
        <dbReference type="ARBA" id="ARBA00022679"/>
    </source>
</evidence>
<evidence type="ECO:0000256" key="3">
    <source>
        <dbReference type="ARBA" id="ARBA00023012"/>
    </source>
</evidence>
<dbReference type="PANTHER" id="PTHR24421:SF63">
    <property type="entry name" value="SENSOR HISTIDINE KINASE DESK"/>
    <property type="match status" value="1"/>
</dbReference>
<dbReference type="AlphaFoldDB" id="A0A1C3NCH0"/>
<feature type="transmembrane region" description="Helical" evidence="5">
    <location>
        <begin position="47"/>
        <end position="67"/>
    </location>
</feature>
<evidence type="ECO:0000313" key="7">
    <source>
        <dbReference type="EMBL" id="SBV30273.1"/>
    </source>
</evidence>
<keyword evidence="1" id="KW-0808">Transferase</keyword>
<dbReference type="PATRIC" id="fig|307121.4.peg.5973"/>
<dbReference type="CDD" id="cd16917">
    <property type="entry name" value="HATPase_UhpB-NarQ-NarX-like"/>
    <property type="match status" value="1"/>
</dbReference>
<evidence type="ECO:0000259" key="6">
    <source>
        <dbReference type="Pfam" id="PF07730"/>
    </source>
</evidence>
<evidence type="ECO:0000313" key="8">
    <source>
        <dbReference type="Proteomes" id="UP000199393"/>
    </source>
</evidence>
<dbReference type="GO" id="GO:0046983">
    <property type="term" value="F:protein dimerization activity"/>
    <property type="evidence" value="ECO:0007669"/>
    <property type="project" value="InterPro"/>
</dbReference>
<accession>A0A1C3NCH0</accession>
<dbReference type="Gene3D" id="3.30.565.10">
    <property type="entry name" value="Histidine kinase-like ATPase, C-terminal domain"/>
    <property type="match status" value="1"/>
</dbReference>
<keyword evidence="8" id="KW-1185">Reference proteome</keyword>
<protein>
    <submittedName>
        <fullName evidence="7">Two-component system, NarL family, sensor histidine kinase DesK</fullName>
    </submittedName>
</protein>
<evidence type="ECO:0000256" key="4">
    <source>
        <dbReference type="SAM" id="MobiDB-lite"/>
    </source>
</evidence>
<feature type="transmembrane region" description="Helical" evidence="5">
    <location>
        <begin position="79"/>
        <end position="97"/>
    </location>
</feature>
<dbReference type="RefSeq" id="WP_157741729.1">
    <property type="nucleotide sequence ID" value="NZ_JBHRWG010000002.1"/>
</dbReference>
<dbReference type="Proteomes" id="UP000199393">
    <property type="component" value="Chromosome I"/>
</dbReference>
<feature type="domain" description="Signal transduction histidine kinase subgroup 3 dimerisation and phosphoacceptor" evidence="6">
    <location>
        <begin position="190"/>
        <end position="254"/>
    </location>
</feature>
<organism evidence="7 8">
    <name type="scientific">Micromonospora krabiensis</name>
    <dbReference type="NCBI Taxonomy" id="307121"/>
    <lineage>
        <taxon>Bacteria</taxon>
        <taxon>Bacillati</taxon>
        <taxon>Actinomycetota</taxon>
        <taxon>Actinomycetes</taxon>
        <taxon>Micromonosporales</taxon>
        <taxon>Micromonosporaceae</taxon>
        <taxon>Micromonospora</taxon>
    </lineage>
</organism>
<feature type="transmembrane region" description="Helical" evidence="5">
    <location>
        <begin position="145"/>
        <end position="169"/>
    </location>
</feature>
<dbReference type="PANTHER" id="PTHR24421">
    <property type="entry name" value="NITRATE/NITRITE SENSOR PROTEIN NARX-RELATED"/>
    <property type="match status" value="1"/>
</dbReference>
<dbReference type="SUPFAM" id="SSF55874">
    <property type="entry name" value="ATPase domain of HSP90 chaperone/DNA topoisomerase II/histidine kinase"/>
    <property type="match status" value="1"/>
</dbReference>
<evidence type="ECO:0000256" key="5">
    <source>
        <dbReference type="SAM" id="Phobius"/>
    </source>
</evidence>